<dbReference type="InterPro" id="IPR038213">
    <property type="entry name" value="IFI6/IFI27-like_sf"/>
</dbReference>
<dbReference type="InterPro" id="IPR009311">
    <property type="entry name" value="IFI6/IFI27-like"/>
</dbReference>
<proteinExistence type="inferred from homology"/>
<dbReference type="OrthoDB" id="440424at2759"/>
<comment type="caution">
    <text evidence="6">The sequence shown here is derived from an EMBL/GenBank/DDBJ whole genome shotgun (WGS) entry which is preliminary data.</text>
</comment>
<dbReference type="PANTHER" id="PTHR16932">
    <property type="entry name" value="INTERFERON ALPHA-INDUCIBLE PROTEIN 27"/>
    <property type="match status" value="1"/>
</dbReference>
<keyword evidence="4" id="KW-1133">Transmembrane helix</keyword>
<keyword evidence="7" id="KW-1185">Reference proteome</keyword>
<evidence type="ECO:0000256" key="2">
    <source>
        <dbReference type="ARBA" id="ARBA00007262"/>
    </source>
</evidence>
<gene>
    <name evidence="6" type="ORF">EKO04_010442</name>
</gene>
<dbReference type="AlphaFoldDB" id="A0A8H7IVS3"/>
<evidence type="ECO:0000256" key="3">
    <source>
        <dbReference type="ARBA" id="ARBA00022692"/>
    </source>
</evidence>
<protein>
    <submittedName>
        <fullName evidence="6">Uncharacterized protein</fullName>
    </submittedName>
</protein>
<dbReference type="EMBL" id="RZGK01000020">
    <property type="protein sequence ID" value="KAF9691625.1"/>
    <property type="molecule type" value="Genomic_DNA"/>
</dbReference>
<dbReference type="Gene3D" id="6.10.110.10">
    <property type="match status" value="1"/>
</dbReference>
<evidence type="ECO:0000313" key="7">
    <source>
        <dbReference type="Proteomes" id="UP000651452"/>
    </source>
</evidence>
<comment type="similarity">
    <text evidence="2">Belongs to the IFI6/IFI27 family.</text>
</comment>
<keyword evidence="3" id="KW-0812">Transmembrane</keyword>
<reference evidence="6" key="2">
    <citation type="submission" date="2020-09" db="EMBL/GenBank/DDBJ databases">
        <title>Reference genome assembly for Australian Ascochyta lentis isolate Al4.</title>
        <authorList>
            <person name="Lee R.C."/>
            <person name="Farfan-Caceres L.M."/>
            <person name="Debler J.W."/>
            <person name="Williams A.H."/>
            <person name="Henares B.M."/>
        </authorList>
    </citation>
    <scope>NUCLEOTIDE SEQUENCE</scope>
    <source>
        <strain evidence="6">Al4</strain>
    </source>
</reference>
<dbReference type="GO" id="GO:0016020">
    <property type="term" value="C:membrane"/>
    <property type="evidence" value="ECO:0007669"/>
    <property type="project" value="UniProtKB-SubCell"/>
</dbReference>
<organism evidence="6 7">
    <name type="scientific">Ascochyta lentis</name>
    <dbReference type="NCBI Taxonomy" id="205686"/>
    <lineage>
        <taxon>Eukaryota</taxon>
        <taxon>Fungi</taxon>
        <taxon>Dikarya</taxon>
        <taxon>Ascomycota</taxon>
        <taxon>Pezizomycotina</taxon>
        <taxon>Dothideomycetes</taxon>
        <taxon>Pleosporomycetidae</taxon>
        <taxon>Pleosporales</taxon>
        <taxon>Pleosporineae</taxon>
        <taxon>Didymellaceae</taxon>
        <taxon>Ascochyta</taxon>
    </lineage>
</organism>
<dbReference type="PANTHER" id="PTHR16932:SF18">
    <property type="entry name" value="INTERFERON, ALPHA-INDUCIBLE PROTEIN 27-LIKE 2"/>
    <property type="match status" value="1"/>
</dbReference>
<evidence type="ECO:0000256" key="1">
    <source>
        <dbReference type="ARBA" id="ARBA00004141"/>
    </source>
</evidence>
<reference evidence="6" key="1">
    <citation type="submission" date="2018-12" db="EMBL/GenBank/DDBJ databases">
        <authorList>
            <person name="Syme R.A."/>
            <person name="Farfan-Caceres L."/>
            <person name="Lichtenzveig J."/>
        </authorList>
    </citation>
    <scope>NUCLEOTIDE SEQUENCE</scope>
    <source>
        <strain evidence="6">Al4</strain>
    </source>
</reference>
<evidence type="ECO:0000256" key="4">
    <source>
        <dbReference type="ARBA" id="ARBA00022989"/>
    </source>
</evidence>
<sequence>MNATKIVVDWIAAHPYQTAFQIVNGVIICTPAAATVPVLAALGFGANGPLAGSVASGVMSYFSFVPAGGVFATLQSAAMGGYGASAAAGAAQAGAALSSVAGWVWGRNATGG</sequence>
<accession>A0A8H7IVS3</accession>
<keyword evidence="5" id="KW-0472">Membrane</keyword>
<evidence type="ECO:0000313" key="6">
    <source>
        <dbReference type="EMBL" id="KAF9691625.1"/>
    </source>
</evidence>
<dbReference type="Pfam" id="PF06140">
    <property type="entry name" value="Ifi-6-16"/>
    <property type="match status" value="1"/>
</dbReference>
<comment type="subcellular location">
    <subcellularLocation>
        <location evidence="1">Membrane</location>
        <topology evidence="1">Multi-pass membrane protein</topology>
    </subcellularLocation>
</comment>
<name>A0A8H7IVS3_9PLEO</name>
<dbReference type="Proteomes" id="UP000651452">
    <property type="component" value="Unassembled WGS sequence"/>
</dbReference>
<evidence type="ECO:0000256" key="5">
    <source>
        <dbReference type="ARBA" id="ARBA00023136"/>
    </source>
</evidence>